<organism evidence="1">
    <name type="scientific">Tanacetum cinerariifolium</name>
    <name type="common">Dalmatian daisy</name>
    <name type="synonym">Chrysanthemum cinerariifolium</name>
    <dbReference type="NCBI Taxonomy" id="118510"/>
    <lineage>
        <taxon>Eukaryota</taxon>
        <taxon>Viridiplantae</taxon>
        <taxon>Streptophyta</taxon>
        <taxon>Embryophyta</taxon>
        <taxon>Tracheophyta</taxon>
        <taxon>Spermatophyta</taxon>
        <taxon>Magnoliopsida</taxon>
        <taxon>eudicotyledons</taxon>
        <taxon>Gunneridae</taxon>
        <taxon>Pentapetalae</taxon>
        <taxon>asterids</taxon>
        <taxon>campanulids</taxon>
        <taxon>Asterales</taxon>
        <taxon>Asteraceae</taxon>
        <taxon>Asteroideae</taxon>
        <taxon>Anthemideae</taxon>
        <taxon>Anthemidinae</taxon>
        <taxon>Tanacetum</taxon>
    </lineage>
</organism>
<name>A0A699KAQ6_TANCI</name>
<gene>
    <name evidence="1" type="ORF">Tci_655694</name>
</gene>
<dbReference type="EMBL" id="BKCJ010497538">
    <property type="protein sequence ID" value="GFA83722.1"/>
    <property type="molecule type" value="Genomic_DNA"/>
</dbReference>
<evidence type="ECO:0000313" key="1">
    <source>
        <dbReference type="EMBL" id="GFA83722.1"/>
    </source>
</evidence>
<accession>A0A699KAQ6</accession>
<proteinExistence type="predicted"/>
<reference evidence="1" key="1">
    <citation type="journal article" date="2019" name="Sci. Rep.">
        <title>Draft genome of Tanacetum cinerariifolium, the natural source of mosquito coil.</title>
        <authorList>
            <person name="Yamashiro T."/>
            <person name="Shiraishi A."/>
            <person name="Satake H."/>
            <person name="Nakayama K."/>
        </authorList>
    </citation>
    <scope>NUCLEOTIDE SEQUENCE</scope>
</reference>
<feature type="non-terminal residue" evidence="1">
    <location>
        <position position="1"/>
    </location>
</feature>
<dbReference type="AlphaFoldDB" id="A0A699KAQ6"/>
<protein>
    <submittedName>
        <fullName evidence="1">Uncharacterized protein</fullName>
    </submittedName>
</protein>
<sequence>GLAGTYSEHGNLQMTRCGFVLGSNGGGDRESCKWREIEKVGFTEGLSVKVLVAALTPLVYV</sequence>
<comment type="caution">
    <text evidence="1">The sequence shown here is derived from an EMBL/GenBank/DDBJ whole genome shotgun (WGS) entry which is preliminary data.</text>
</comment>